<accession>A0A6J6QFK3</accession>
<evidence type="ECO:0000313" key="12">
    <source>
        <dbReference type="EMBL" id="CAB4977769.1"/>
    </source>
</evidence>
<dbReference type="PANTHER" id="PTHR43556">
    <property type="entry name" value="PEPTIDE CHAIN RELEASE FACTOR RF3"/>
    <property type="match status" value="1"/>
</dbReference>
<dbReference type="Pfam" id="PF22042">
    <property type="entry name" value="EF-G_D2"/>
    <property type="match status" value="1"/>
</dbReference>
<dbReference type="EMBL" id="CAFBMT010000001">
    <property type="protein sequence ID" value="CAB4911968.1"/>
    <property type="molecule type" value="Genomic_DNA"/>
</dbReference>
<evidence type="ECO:0000256" key="5">
    <source>
        <dbReference type="ARBA" id="ARBA00022917"/>
    </source>
</evidence>
<dbReference type="Gene3D" id="3.30.70.3280">
    <property type="entry name" value="Peptide chain release factor 3, domain III"/>
    <property type="match status" value="1"/>
</dbReference>
<dbReference type="InterPro" id="IPR053905">
    <property type="entry name" value="EF-G-like_DII"/>
</dbReference>
<name>A0A6J6QFK3_9ZZZZ</name>
<dbReference type="CDD" id="cd04169">
    <property type="entry name" value="RF3"/>
    <property type="match status" value="1"/>
</dbReference>
<dbReference type="NCBIfam" id="TIGR00503">
    <property type="entry name" value="prfC"/>
    <property type="match status" value="1"/>
</dbReference>
<dbReference type="InterPro" id="IPR005225">
    <property type="entry name" value="Small_GTP-bd"/>
</dbReference>
<dbReference type="InterPro" id="IPR027417">
    <property type="entry name" value="P-loop_NTPase"/>
</dbReference>
<evidence type="ECO:0000256" key="2">
    <source>
        <dbReference type="ARBA" id="ARBA00009978"/>
    </source>
</evidence>
<dbReference type="SUPFAM" id="SSF50447">
    <property type="entry name" value="Translation proteins"/>
    <property type="match status" value="1"/>
</dbReference>
<dbReference type="SUPFAM" id="SSF52540">
    <property type="entry name" value="P-loop containing nucleoside triphosphate hydrolases"/>
    <property type="match status" value="1"/>
</dbReference>
<keyword evidence="4" id="KW-0547">Nucleotide-binding</keyword>
<dbReference type="FunFam" id="3.40.50.300:FF:000542">
    <property type="entry name" value="Peptide chain release factor 3"/>
    <property type="match status" value="1"/>
</dbReference>
<evidence type="ECO:0000313" key="9">
    <source>
        <dbReference type="EMBL" id="CAB4708273.1"/>
    </source>
</evidence>
<evidence type="ECO:0000256" key="6">
    <source>
        <dbReference type="ARBA" id="ARBA00023134"/>
    </source>
</evidence>
<reference evidence="9" key="1">
    <citation type="submission" date="2020-05" db="EMBL/GenBank/DDBJ databases">
        <authorList>
            <person name="Chiriac C."/>
            <person name="Salcher M."/>
            <person name="Ghai R."/>
            <person name="Kavagutti S V."/>
        </authorList>
    </citation>
    <scope>NUCLEOTIDE SEQUENCE</scope>
</reference>
<feature type="domain" description="Tr-type G" evidence="7">
    <location>
        <begin position="10"/>
        <end position="280"/>
    </location>
</feature>
<dbReference type="PANTHER" id="PTHR43556:SF2">
    <property type="entry name" value="PEPTIDE CHAIN RELEASE FACTOR RF3"/>
    <property type="match status" value="1"/>
</dbReference>
<dbReference type="PRINTS" id="PR00315">
    <property type="entry name" value="ELONGATNFCT"/>
</dbReference>
<dbReference type="InterPro" id="IPR031157">
    <property type="entry name" value="G_TR_CS"/>
</dbReference>
<evidence type="ECO:0000256" key="1">
    <source>
        <dbReference type="ARBA" id="ARBA00004496"/>
    </source>
</evidence>
<evidence type="ECO:0000256" key="4">
    <source>
        <dbReference type="ARBA" id="ARBA00022741"/>
    </source>
</evidence>
<dbReference type="Pfam" id="PF00009">
    <property type="entry name" value="GTP_EFTU"/>
    <property type="match status" value="1"/>
</dbReference>
<evidence type="ECO:0000313" key="8">
    <source>
        <dbReference type="EMBL" id="CAB4362712.1"/>
    </source>
</evidence>
<evidence type="ECO:0000313" key="10">
    <source>
        <dbReference type="EMBL" id="CAB4852886.1"/>
    </source>
</evidence>
<dbReference type="Gene3D" id="3.40.50.300">
    <property type="entry name" value="P-loop containing nucleotide triphosphate hydrolases"/>
    <property type="match status" value="1"/>
</dbReference>
<dbReference type="PROSITE" id="PS51722">
    <property type="entry name" value="G_TR_2"/>
    <property type="match status" value="1"/>
</dbReference>
<evidence type="ECO:0000313" key="11">
    <source>
        <dbReference type="EMBL" id="CAB4911968.1"/>
    </source>
</evidence>
<keyword evidence="5" id="KW-0648">Protein biosynthesis</keyword>
<dbReference type="InterPro" id="IPR000795">
    <property type="entry name" value="T_Tr_GTP-bd_dom"/>
</dbReference>
<dbReference type="GO" id="GO:0005525">
    <property type="term" value="F:GTP binding"/>
    <property type="evidence" value="ECO:0007669"/>
    <property type="project" value="UniProtKB-KW"/>
</dbReference>
<dbReference type="Gene3D" id="2.40.30.10">
    <property type="entry name" value="Translation factors"/>
    <property type="match status" value="1"/>
</dbReference>
<organism evidence="9">
    <name type="scientific">freshwater metagenome</name>
    <dbReference type="NCBI Taxonomy" id="449393"/>
    <lineage>
        <taxon>unclassified sequences</taxon>
        <taxon>metagenomes</taxon>
        <taxon>ecological metagenomes</taxon>
    </lineage>
</organism>
<dbReference type="AlphaFoldDB" id="A0A6J6QFK3"/>
<gene>
    <name evidence="9" type="ORF">UFOPK2656_00495</name>
    <name evidence="10" type="ORF">UFOPK3267_02408</name>
    <name evidence="11" type="ORF">UFOPK3651_00263</name>
    <name evidence="12" type="ORF">UFOPK3931_00607</name>
    <name evidence="8" type="ORF">UFOPK4189_00492</name>
</gene>
<dbReference type="PROSITE" id="PS00301">
    <property type="entry name" value="G_TR_1"/>
    <property type="match status" value="1"/>
</dbReference>
<dbReference type="InterPro" id="IPR041732">
    <property type="entry name" value="RF3_GTP-bd"/>
</dbReference>
<dbReference type="EMBL" id="CAESGF010000002">
    <property type="protein sequence ID" value="CAB4362712.1"/>
    <property type="molecule type" value="Genomic_DNA"/>
</dbReference>
<comment type="similarity">
    <text evidence="2">Belongs to the TRAFAC class translation factor GTPase superfamily. Classic translation factor GTPase family. PrfC subfamily.</text>
</comment>
<dbReference type="InterPro" id="IPR038467">
    <property type="entry name" value="RF3_dom_3_sf"/>
</dbReference>
<dbReference type="NCBIfam" id="NF001964">
    <property type="entry name" value="PRK00741.1"/>
    <property type="match status" value="1"/>
</dbReference>
<protein>
    <submittedName>
        <fullName evidence="9">Unannotated protein</fullName>
    </submittedName>
</protein>
<evidence type="ECO:0000256" key="3">
    <source>
        <dbReference type="ARBA" id="ARBA00022490"/>
    </source>
</evidence>
<dbReference type="EMBL" id="CAFBOL010000009">
    <property type="protein sequence ID" value="CAB4977769.1"/>
    <property type="molecule type" value="Genomic_DNA"/>
</dbReference>
<dbReference type="GO" id="GO:0016150">
    <property type="term" value="F:translation release factor activity, codon nonspecific"/>
    <property type="evidence" value="ECO:0007669"/>
    <property type="project" value="TreeGrafter"/>
</dbReference>
<dbReference type="SUPFAM" id="SSF54980">
    <property type="entry name" value="EF-G C-terminal domain-like"/>
    <property type="match status" value="1"/>
</dbReference>
<dbReference type="NCBIfam" id="TIGR00231">
    <property type="entry name" value="small_GTP"/>
    <property type="match status" value="1"/>
</dbReference>
<dbReference type="InterPro" id="IPR035647">
    <property type="entry name" value="EFG_III/V"/>
</dbReference>
<evidence type="ECO:0000259" key="7">
    <source>
        <dbReference type="PROSITE" id="PS51722"/>
    </source>
</evidence>
<keyword evidence="3" id="KW-0963">Cytoplasm</keyword>
<comment type="subcellular location">
    <subcellularLocation>
        <location evidence="1">Cytoplasm</location>
    </subcellularLocation>
</comment>
<dbReference type="EMBL" id="CAEZYF010000002">
    <property type="protein sequence ID" value="CAB4708273.1"/>
    <property type="molecule type" value="Genomic_DNA"/>
</dbReference>
<sequence>MSADVIAESQQRRTFAIISHPDAGKTTLTEKFLLYSGAVQVAGAVHAREGRRSARSDWMELEQQRGISISSTVMQFPYGDYIMNLLDTPGHRDFSEDTYRVLSAVDAVVMVLDAAKGIESQTLKLFQVCRSRNLPVITFLNKYDRPGRDPLELLDEIEQQIKLRPTPVTWPVGSGEEFQGLVDRRNGRYTRFTRTARGASAALEEESDLQAAAAAAGPGEARVWKTALDEIGLLEAVGADLDLESFLAGESTPLFVGSALTNFGVRTLLDAVVGLAPPPAPRIDKAGEPHSLQAPFSAFVFKVQANMDPSHRDRIAFARICSGHFERGMSVTNSRTGRDMTTKYATTAFGPDRETVEDAYPGDVVGLVNATGVLLGDTLFAADASGQPVEFPPIPRFAPEVFARARPLDNAKFKQFRKGLEQLDEEGVVQVLRDPDMGDVENVLAAVGALQFEVFAYRLGSEFGAPTEIVSAPYQAIRLTDKQSAERLRQIGGIRILVRGDGALCALFENKYRLQRLMSDEPELTLEPIIADASTL</sequence>
<dbReference type="InterPro" id="IPR004548">
    <property type="entry name" value="PrfC"/>
</dbReference>
<dbReference type="EMBL" id="CAFBIY010000169">
    <property type="protein sequence ID" value="CAB4852886.1"/>
    <property type="molecule type" value="Genomic_DNA"/>
</dbReference>
<dbReference type="Pfam" id="PF16658">
    <property type="entry name" value="RF3_C"/>
    <property type="match status" value="1"/>
</dbReference>
<dbReference type="GO" id="GO:0003924">
    <property type="term" value="F:GTPase activity"/>
    <property type="evidence" value="ECO:0007669"/>
    <property type="project" value="InterPro"/>
</dbReference>
<dbReference type="InterPro" id="IPR009000">
    <property type="entry name" value="Transl_B-barrel_sf"/>
</dbReference>
<keyword evidence="6" id="KW-0342">GTP-binding</keyword>
<dbReference type="HAMAP" id="MF_00072">
    <property type="entry name" value="Rel_fac_3"/>
    <property type="match status" value="1"/>
</dbReference>
<proteinExistence type="inferred from homology"/>
<dbReference type="GO" id="GO:0005829">
    <property type="term" value="C:cytosol"/>
    <property type="evidence" value="ECO:0007669"/>
    <property type="project" value="TreeGrafter"/>
</dbReference>
<dbReference type="InterPro" id="IPR032090">
    <property type="entry name" value="RF3_C"/>
</dbReference>